<protein>
    <submittedName>
        <fullName evidence="1">Uncharacterized protein</fullName>
    </submittedName>
</protein>
<gene>
    <name evidence="1" type="ORF">TNCT_195581</name>
</gene>
<evidence type="ECO:0000313" key="2">
    <source>
        <dbReference type="Proteomes" id="UP000887116"/>
    </source>
</evidence>
<dbReference type="Proteomes" id="UP000887116">
    <property type="component" value="Unassembled WGS sequence"/>
</dbReference>
<organism evidence="1 2">
    <name type="scientific">Trichonephila clavata</name>
    <name type="common">Joro spider</name>
    <name type="synonym">Nephila clavata</name>
    <dbReference type="NCBI Taxonomy" id="2740835"/>
    <lineage>
        <taxon>Eukaryota</taxon>
        <taxon>Metazoa</taxon>
        <taxon>Ecdysozoa</taxon>
        <taxon>Arthropoda</taxon>
        <taxon>Chelicerata</taxon>
        <taxon>Arachnida</taxon>
        <taxon>Araneae</taxon>
        <taxon>Araneomorphae</taxon>
        <taxon>Entelegynae</taxon>
        <taxon>Araneoidea</taxon>
        <taxon>Nephilidae</taxon>
        <taxon>Trichonephila</taxon>
    </lineage>
</organism>
<comment type="caution">
    <text evidence="1">The sequence shown here is derived from an EMBL/GenBank/DDBJ whole genome shotgun (WGS) entry which is preliminary data.</text>
</comment>
<keyword evidence="2" id="KW-1185">Reference proteome</keyword>
<evidence type="ECO:0000313" key="1">
    <source>
        <dbReference type="EMBL" id="GFR15736.1"/>
    </source>
</evidence>
<sequence>MLLSRPLTVSVSFCQQTKQSPKEYFLSLKEKDGRASGRIDKSGVLMRNGLSSVAESLLITNDDCWCHTSNLRRHRAPPTTAWEMNT</sequence>
<dbReference type="OrthoDB" id="10270002at2759"/>
<dbReference type="EMBL" id="BMAO01027290">
    <property type="protein sequence ID" value="GFR15736.1"/>
    <property type="molecule type" value="Genomic_DNA"/>
</dbReference>
<proteinExistence type="predicted"/>
<accession>A0A8X6H1X0</accession>
<name>A0A8X6H1X0_TRICU</name>
<dbReference type="AlphaFoldDB" id="A0A8X6H1X0"/>
<reference evidence="1" key="1">
    <citation type="submission" date="2020-07" db="EMBL/GenBank/DDBJ databases">
        <title>Multicomponent nature underlies the extraordinary mechanical properties of spider dragline silk.</title>
        <authorList>
            <person name="Kono N."/>
            <person name="Nakamura H."/>
            <person name="Mori M."/>
            <person name="Yoshida Y."/>
            <person name="Ohtoshi R."/>
            <person name="Malay A.D."/>
            <person name="Moran D.A.P."/>
            <person name="Tomita M."/>
            <person name="Numata K."/>
            <person name="Arakawa K."/>
        </authorList>
    </citation>
    <scope>NUCLEOTIDE SEQUENCE</scope>
</reference>